<evidence type="ECO:0000256" key="1">
    <source>
        <dbReference type="SAM" id="MobiDB-lite"/>
    </source>
</evidence>
<name>A0A8T0GLT2_CERPU</name>
<feature type="region of interest" description="Disordered" evidence="1">
    <location>
        <begin position="85"/>
        <end position="106"/>
    </location>
</feature>
<sequence>MTEVDFSNRATGRGGPGDRTPEGARKKRKAEGRARAESAGACLTAEERLFRARITDVVIRESSSRRTIAVPISRSIHRALSRALPCRNGGDNSTWTPHHAEAEPLE</sequence>
<gene>
    <name evidence="2" type="ORF">KC19_10G047500</name>
</gene>
<comment type="caution">
    <text evidence="2">The sequence shown here is derived from an EMBL/GenBank/DDBJ whole genome shotgun (WGS) entry which is preliminary data.</text>
</comment>
<accession>A0A8T0GLT2</accession>
<reference evidence="2" key="1">
    <citation type="submission" date="2020-06" db="EMBL/GenBank/DDBJ databases">
        <title>WGS assembly of Ceratodon purpureus strain R40.</title>
        <authorList>
            <person name="Carey S.B."/>
            <person name="Jenkins J."/>
            <person name="Shu S."/>
            <person name="Lovell J.T."/>
            <person name="Sreedasyam A."/>
            <person name="Maumus F."/>
            <person name="Tiley G.P."/>
            <person name="Fernandez-Pozo N."/>
            <person name="Barry K."/>
            <person name="Chen C."/>
            <person name="Wang M."/>
            <person name="Lipzen A."/>
            <person name="Daum C."/>
            <person name="Saski C.A."/>
            <person name="Payton A.C."/>
            <person name="Mcbreen J.C."/>
            <person name="Conrad R.E."/>
            <person name="Kollar L.M."/>
            <person name="Olsson S."/>
            <person name="Huttunen S."/>
            <person name="Landis J.B."/>
            <person name="Wickett N.J."/>
            <person name="Johnson M.G."/>
            <person name="Rensing S.A."/>
            <person name="Grimwood J."/>
            <person name="Schmutz J."/>
            <person name="Mcdaniel S.F."/>
        </authorList>
    </citation>
    <scope>NUCLEOTIDE SEQUENCE</scope>
    <source>
        <strain evidence="2">R40</strain>
    </source>
</reference>
<proteinExistence type="predicted"/>
<dbReference type="Proteomes" id="UP000822688">
    <property type="component" value="Chromosome 10"/>
</dbReference>
<keyword evidence="3" id="KW-1185">Reference proteome</keyword>
<evidence type="ECO:0000313" key="3">
    <source>
        <dbReference type="Proteomes" id="UP000822688"/>
    </source>
</evidence>
<dbReference type="EMBL" id="CM026431">
    <property type="protein sequence ID" value="KAG0558698.1"/>
    <property type="molecule type" value="Genomic_DNA"/>
</dbReference>
<organism evidence="2 3">
    <name type="scientific">Ceratodon purpureus</name>
    <name type="common">Fire moss</name>
    <name type="synonym">Dicranum purpureum</name>
    <dbReference type="NCBI Taxonomy" id="3225"/>
    <lineage>
        <taxon>Eukaryota</taxon>
        <taxon>Viridiplantae</taxon>
        <taxon>Streptophyta</taxon>
        <taxon>Embryophyta</taxon>
        <taxon>Bryophyta</taxon>
        <taxon>Bryophytina</taxon>
        <taxon>Bryopsida</taxon>
        <taxon>Dicranidae</taxon>
        <taxon>Pseudoditrichales</taxon>
        <taxon>Ditrichaceae</taxon>
        <taxon>Ceratodon</taxon>
    </lineage>
</organism>
<feature type="region of interest" description="Disordered" evidence="1">
    <location>
        <begin position="1"/>
        <end position="39"/>
    </location>
</feature>
<protein>
    <submittedName>
        <fullName evidence="2">Uncharacterized protein</fullName>
    </submittedName>
</protein>
<evidence type="ECO:0000313" key="2">
    <source>
        <dbReference type="EMBL" id="KAG0558698.1"/>
    </source>
</evidence>
<dbReference type="AlphaFoldDB" id="A0A8T0GLT2"/>